<gene>
    <name evidence="1" type="ORF">DFH08DRAFT_976538</name>
</gene>
<dbReference type="AlphaFoldDB" id="A0AAD6Z2S3"/>
<sequence length="203" mass="22370">MSKRIPLRDLIDMVSCLPSLLSLRILARQSVVTGDAPISSPLPFRLREVSLDVRQGGNAFLSWLHLLPLKSLRFSGRVSEGPHGGAMEEYFRHAGDDLESLYLHIPLRWEATKPFYLQILPHTSKLRDLTFDCDLFPDLPEIISVLPASSLTSVTVIESFLAGTSWQELDTGSLDAVLAGSQFATLRKFSVIGISGRSGRHGA</sequence>
<proteinExistence type="predicted"/>
<organism evidence="1 2">
    <name type="scientific">Mycena albidolilacea</name>
    <dbReference type="NCBI Taxonomy" id="1033008"/>
    <lineage>
        <taxon>Eukaryota</taxon>
        <taxon>Fungi</taxon>
        <taxon>Dikarya</taxon>
        <taxon>Basidiomycota</taxon>
        <taxon>Agaricomycotina</taxon>
        <taxon>Agaricomycetes</taxon>
        <taxon>Agaricomycetidae</taxon>
        <taxon>Agaricales</taxon>
        <taxon>Marasmiineae</taxon>
        <taxon>Mycenaceae</taxon>
        <taxon>Mycena</taxon>
    </lineage>
</organism>
<evidence type="ECO:0000313" key="1">
    <source>
        <dbReference type="EMBL" id="KAJ7304744.1"/>
    </source>
</evidence>
<comment type="caution">
    <text evidence="1">The sequence shown here is derived from an EMBL/GenBank/DDBJ whole genome shotgun (WGS) entry which is preliminary data.</text>
</comment>
<dbReference type="EMBL" id="JARIHO010000099">
    <property type="protein sequence ID" value="KAJ7304744.1"/>
    <property type="molecule type" value="Genomic_DNA"/>
</dbReference>
<keyword evidence="2" id="KW-1185">Reference proteome</keyword>
<reference evidence="1" key="1">
    <citation type="submission" date="2023-03" db="EMBL/GenBank/DDBJ databases">
        <title>Massive genome expansion in bonnet fungi (Mycena s.s.) driven by repeated elements and novel gene families across ecological guilds.</title>
        <authorList>
            <consortium name="Lawrence Berkeley National Laboratory"/>
            <person name="Harder C.B."/>
            <person name="Miyauchi S."/>
            <person name="Viragh M."/>
            <person name="Kuo A."/>
            <person name="Thoen E."/>
            <person name="Andreopoulos B."/>
            <person name="Lu D."/>
            <person name="Skrede I."/>
            <person name="Drula E."/>
            <person name="Henrissat B."/>
            <person name="Morin E."/>
            <person name="Kohler A."/>
            <person name="Barry K."/>
            <person name="LaButti K."/>
            <person name="Morin E."/>
            <person name="Salamov A."/>
            <person name="Lipzen A."/>
            <person name="Mereny Z."/>
            <person name="Hegedus B."/>
            <person name="Baldrian P."/>
            <person name="Stursova M."/>
            <person name="Weitz H."/>
            <person name="Taylor A."/>
            <person name="Grigoriev I.V."/>
            <person name="Nagy L.G."/>
            <person name="Martin F."/>
            <person name="Kauserud H."/>
        </authorList>
    </citation>
    <scope>NUCLEOTIDE SEQUENCE</scope>
    <source>
        <strain evidence="1">CBHHK002</strain>
    </source>
</reference>
<evidence type="ECO:0000313" key="2">
    <source>
        <dbReference type="Proteomes" id="UP001218218"/>
    </source>
</evidence>
<name>A0AAD6Z2S3_9AGAR</name>
<accession>A0AAD6Z2S3</accession>
<dbReference type="Proteomes" id="UP001218218">
    <property type="component" value="Unassembled WGS sequence"/>
</dbReference>
<protein>
    <submittedName>
        <fullName evidence="1">Uncharacterized protein</fullName>
    </submittedName>
</protein>